<evidence type="ECO:0000256" key="1">
    <source>
        <dbReference type="SAM" id="Phobius"/>
    </source>
</evidence>
<dbReference type="AlphaFoldDB" id="A0A437PR32"/>
<keyword evidence="1" id="KW-1133">Transmembrane helix</keyword>
<feature type="transmembrane region" description="Helical" evidence="1">
    <location>
        <begin position="100"/>
        <end position="132"/>
    </location>
</feature>
<evidence type="ECO:0000313" key="4">
    <source>
        <dbReference type="Proteomes" id="UP000282832"/>
    </source>
</evidence>
<comment type="caution">
    <text evidence="3">The sequence shown here is derived from an EMBL/GenBank/DDBJ whole genome shotgun (WGS) entry which is preliminary data.</text>
</comment>
<keyword evidence="4" id="KW-1185">Reference proteome</keyword>
<accession>A0A437PR32</accession>
<name>A0A437PR32_9BACT</name>
<evidence type="ECO:0000256" key="2">
    <source>
        <dbReference type="SAM" id="SignalP"/>
    </source>
</evidence>
<organism evidence="3 4">
    <name type="scientific">Sandaracinomonas limnophila</name>
    <dbReference type="NCBI Taxonomy" id="1862386"/>
    <lineage>
        <taxon>Bacteria</taxon>
        <taxon>Pseudomonadati</taxon>
        <taxon>Bacteroidota</taxon>
        <taxon>Cytophagia</taxon>
        <taxon>Cytophagales</taxon>
        <taxon>Flectobacillaceae</taxon>
        <taxon>Sandaracinomonas</taxon>
    </lineage>
</organism>
<evidence type="ECO:0000313" key="3">
    <source>
        <dbReference type="EMBL" id="RVU24723.1"/>
    </source>
</evidence>
<dbReference type="RefSeq" id="WP_127803704.1">
    <property type="nucleotide sequence ID" value="NZ_SACY01000003.1"/>
</dbReference>
<keyword evidence="1" id="KW-0812">Transmembrane</keyword>
<dbReference type="Proteomes" id="UP000282832">
    <property type="component" value="Unassembled WGS sequence"/>
</dbReference>
<gene>
    <name evidence="3" type="ORF">EOJ36_06830</name>
</gene>
<protein>
    <submittedName>
        <fullName evidence="3">Uncharacterized protein</fullName>
    </submittedName>
</protein>
<feature type="signal peptide" evidence="2">
    <location>
        <begin position="1"/>
        <end position="19"/>
    </location>
</feature>
<proteinExistence type="predicted"/>
<dbReference type="EMBL" id="SACY01000003">
    <property type="protein sequence ID" value="RVU24723.1"/>
    <property type="molecule type" value="Genomic_DNA"/>
</dbReference>
<keyword evidence="1" id="KW-0472">Membrane</keyword>
<keyword evidence="2" id="KW-0732">Signal</keyword>
<reference evidence="3 4" key="1">
    <citation type="submission" date="2019-01" db="EMBL/GenBank/DDBJ databases">
        <authorList>
            <person name="Chen W.-M."/>
        </authorList>
    </citation>
    <scope>NUCLEOTIDE SEQUENCE [LARGE SCALE GENOMIC DNA]</scope>
    <source>
        <strain evidence="3 4">FSY-15</strain>
    </source>
</reference>
<feature type="chain" id="PRO_5019437968" evidence="2">
    <location>
        <begin position="20"/>
        <end position="136"/>
    </location>
</feature>
<sequence>MKALTIFLSFFLLNFVAFAGENEKENNAPTALVGATVEPEVSTQKDAEVKKEVINNPPRALSKKEIKAMVKEVKAEMKEVRKSGKGPSNWEPNLKIGVTLLVLAILLTFLGIGWVGSLAALAGLFFVIVGLLHTYN</sequence>